<protein>
    <submittedName>
        <fullName evidence="2">Uncharacterized protein</fullName>
    </submittedName>
</protein>
<feature type="transmembrane region" description="Helical" evidence="1">
    <location>
        <begin position="154"/>
        <end position="174"/>
    </location>
</feature>
<feature type="transmembrane region" description="Helical" evidence="1">
    <location>
        <begin position="186"/>
        <end position="207"/>
    </location>
</feature>
<keyword evidence="3" id="KW-1185">Reference proteome</keyword>
<dbReference type="EMBL" id="KB469297">
    <property type="protein sequence ID" value="EPQ58824.1"/>
    <property type="molecule type" value="Genomic_DNA"/>
</dbReference>
<evidence type="ECO:0000313" key="3">
    <source>
        <dbReference type="Proteomes" id="UP000030669"/>
    </source>
</evidence>
<dbReference type="KEGG" id="gtr:GLOTRDRAFT_90605"/>
<name>S7RZF2_GLOTA</name>
<reference evidence="2 3" key="1">
    <citation type="journal article" date="2012" name="Science">
        <title>The Paleozoic origin of enzymatic lignin decomposition reconstructed from 31 fungal genomes.</title>
        <authorList>
            <person name="Floudas D."/>
            <person name="Binder M."/>
            <person name="Riley R."/>
            <person name="Barry K."/>
            <person name="Blanchette R.A."/>
            <person name="Henrissat B."/>
            <person name="Martinez A.T."/>
            <person name="Otillar R."/>
            <person name="Spatafora J.W."/>
            <person name="Yadav J.S."/>
            <person name="Aerts A."/>
            <person name="Benoit I."/>
            <person name="Boyd A."/>
            <person name="Carlson A."/>
            <person name="Copeland A."/>
            <person name="Coutinho P.M."/>
            <person name="de Vries R.P."/>
            <person name="Ferreira P."/>
            <person name="Findley K."/>
            <person name="Foster B."/>
            <person name="Gaskell J."/>
            <person name="Glotzer D."/>
            <person name="Gorecki P."/>
            <person name="Heitman J."/>
            <person name="Hesse C."/>
            <person name="Hori C."/>
            <person name="Igarashi K."/>
            <person name="Jurgens J.A."/>
            <person name="Kallen N."/>
            <person name="Kersten P."/>
            <person name="Kohler A."/>
            <person name="Kuees U."/>
            <person name="Kumar T.K.A."/>
            <person name="Kuo A."/>
            <person name="LaButti K."/>
            <person name="Larrondo L.F."/>
            <person name="Lindquist E."/>
            <person name="Ling A."/>
            <person name="Lombard V."/>
            <person name="Lucas S."/>
            <person name="Lundell T."/>
            <person name="Martin R."/>
            <person name="McLaughlin D.J."/>
            <person name="Morgenstern I."/>
            <person name="Morin E."/>
            <person name="Murat C."/>
            <person name="Nagy L.G."/>
            <person name="Nolan M."/>
            <person name="Ohm R.A."/>
            <person name="Patyshakuliyeva A."/>
            <person name="Rokas A."/>
            <person name="Ruiz-Duenas F.J."/>
            <person name="Sabat G."/>
            <person name="Salamov A."/>
            <person name="Samejima M."/>
            <person name="Schmutz J."/>
            <person name="Slot J.C."/>
            <person name="St John F."/>
            <person name="Stenlid J."/>
            <person name="Sun H."/>
            <person name="Sun S."/>
            <person name="Syed K."/>
            <person name="Tsang A."/>
            <person name="Wiebenga A."/>
            <person name="Young D."/>
            <person name="Pisabarro A."/>
            <person name="Eastwood D.C."/>
            <person name="Martin F."/>
            <person name="Cullen D."/>
            <person name="Grigoriev I.V."/>
            <person name="Hibbett D.S."/>
        </authorList>
    </citation>
    <scope>NUCLEOTIDE SEQUENCE [LARGE SCALE GENOMIC DNA]</scope>
    <source>
        <strain evidence="2 3">ATCC 11539</strain>
    </source>
</reference>
<evidence type="ECO:0000256" key="1">
    <source>
        <dbReference type="SAM" id="Phobius"/>
    </source>
</evidence>
<keyword evidence="1" id="KW-0812">Transmembrane</keyword>
<dbReference type="RefSeq" id="XP_007861975.1">
    <property type="nucleotide sequence ID" value="XM_007863784.1"/>
</dbReference>
<feature type="transmembrane region" description="Helical" evidence="1">
    <location>
        <begin position="311"/>
        <end position="330"/>
    </location>
</feature>
<dbReference type="AlphaFoldDB" id="S7RZF2"/>
<organism evidence="2 3">
    <name type="scientific">Gloeophyllum trabeum (strain ATCC 11539 / FP-39264 / Madison 617)</name>
    <name type="common">Brown rot fungus</name>
    <dbReference type="NCBI Taxonomy" id="670483"/>
    <lineage>
        <taxon>Eukaryota</taxon>
        <taxon>Fungi</taxon>
        <taxon>Dikarya</taxon>
        <taxon>Basidiomycota</taxon>
        <taxon>Agaricomycotina</taxon>
        <taxon>Agaricomycetes</taxon>
        <taxon>Gloeophyllales</taxon>
        <taxon>Gloeophyllaceae</taxon>
        <taxon>Gloeophyllum</taxon>
    </lineage>
</organism>
<gene>
    <name evidence="2" type="ORF">GLOTRDRAFT_90605</name>
</gene>
<evidence type="ECO:0000313" key="2">
    <source>
        <dbReference type="EMBL" id="EPQ58824.1"/>
    </source>
</evidence>
<dbReference type="HOGENOM" id="CLU_674469_0_0_1"/>
<keyword evidence="1" id="KW-0472">Membrane</keyword>
<sequence length="408" mass="44708">MLDYMILDERVETEPPFWVATLDHPATASHRVMQRLSVGSAGVNMIGMHYAGPHTGHQPPSEVESEMNLSTVHTDLVWVKSETTITPEIRRPTLISTCCLDNLAKGTQFSLAPALAGTTANFFIDVYGTVLLGRGIGYSSNITHIIREQNIYNMIYVVHDGILGLNVFIADALLVWRYYVFWNGTLLAILVPIILLVIEIVIVFQALKYLIQRDTPVSDPVPVEWYKVSSTLSVLNKAYYLSTFAINIILSIAISWTIWRMSRPIQEGRSTPLPKYSRIAHIILESGIIYSMIILLAMVPAGGILQSLSSAALLISIGLVPTTVVILLTLGKTVENLSPRHTGMMTVSAMRFGSGPSAETSTQQSGTIEAINVVLDNSTLDEDIDDRAGIMCTKEKETDSSGAVVEEG</sequence>
<proteinExistence type="predicted"/>
<dbReference type="GeneID" id="19309267"/>
<feature type="transmembrane region" description="Helical" evidence="1">
    <location>
        <begin position="238"/>
        <end position="259"/>
    </location>
</feature>
<keyword evidence="1" id="KW-1133">Transmembrane helix</keyword>
<dbReference type="OrthoDB" id="2753342at2759"/>
<accession>S7RZF2</accession>
<feature type="transmembrane region" description="Helical" evidence="1">
    <location>
        <begin position="279"/>
        <end position="299"/>
    </location>
</feature>
<dbReference type="Proteomes" id="UP000030669">
    <property type="component" value="Unassembled WGS sequence"/>
</dbReference>